<organism evidence="1 2">
    <name type="scientific">Alcanivorax jadensis T9</name>
    <dbReference type="NCBI Taxonomy" id="1177181"/>
    <lineage>
        <taxon>Bacteria</taxon>
        <taxon>Pseudomonadati</taxon>
        <taxon>Pseudomonadota</taxon>
        <taxon>Gammaproteobacteria</taxon>
        <taxon>Oceanospirillales</taxon>
        <taxon>Alcanivoracaceae</taxon>
        <taxon>Alcanivorax</taxon>
    </lineage>
</organism>
<dbReference type="Proteomes" id="UP000029443">
    <property type="component" value="Unassembled WGS sequence"/>
</dbReference>
<evidence type="ECO:0000313" key="1">
    <source>
        <dbReference type="EMBL" id="KGD60610.1"/>
    </source>
</evidence>
<evidence type="ECO:0000313" key="2">
    <source>
        <dbReference type="Proteomes" id="UP000029443"/>
    </source>
</evidence>
<keyword evidence="2" id="KW-1185">Reference proteome</keyword>
<gene>
    <name evidence="1" type="ORF">T9A_02345</name>
</gene>
<dbReference type="EMBL" id="ARXU01000009">
    <property type="protein sequence ID" value="KGD60610.1"/>
    <property type="molecule type" value="Genomic_DNA"/>
</dbReference>
<comment type="caution">
    <text evidence="1">The sequence shown here is derived from an EMBL/GenBank/DDBJ whole genome shotgun (WGS) entry which is preliminary data.</text>
</comment>
<dbReference type="RefSeq" id="WP_035248643.1">
    <property type="nucleotide sequence ID" value="NZ_ARXU01000009.1"/>
</dbReference>
<reference evidence="1 2" key="1">
    <citation type="submission" date="2012-09" db="EMBL/GenBank/DDBJ databases">
        <title>Genome Sequence of alkane-degrading Bacterium Alcanivorax jadensis T9.</title>
        <authorList>
            <person name="Lai Q."/>
            <person name="Shao Z."/>
        </authorList>
    </citation>
    <scope>NUCLEOTIDE SEQUENCE [LARGE SCALE GENOMIC DNA]</scope>
    <source>
        <strain evidence="1 2">T9</strain>
    </source>
</reference>
<proteinExistence type="predicted"/>
<accession>A0ABR4WB47</accession>
<protein>
    <submittedName>
        <fullName evidence="1">Uncharacterized protein</fullName>
    </submittedName>
</protein>
<sequence>MEYAPYVEHWSPYLNVTYLQFHPQGADDVETGAGFTAPLQPWLSVSLDGTWSKQASGAFYALTLHARRELAPDWTGKLHITQTYDDGYASEDYNGPNHREVGAHLLWDVLPALELHAGWQHSWAGEDVRRDGGNDLSWGQIGLTSYF</sequence>
<name>A0ABR4WB47_9GAMM</name>